<evidence type="ECO:0000259" key="1">
    <source>
        <dbReference type="Pfam" id="PF22242"/>
    </source>
</evidence>
<keyword evidence="3" id="KW-1185">Reference proteome</keyword>
<organism evidence="2 3">
    <name type="scientific">Corynebacterium otitidis ATCC 51513</name>
    <dbReference type="NCBI Taxonomy" id="883169"/>
    <lineage>
        <taxon>Bacteria</taxon>
        <taxon>Bacillati</taxon>
        <taxon>Actinomycetota</taxon>
        <taxon>Actinomycetes</taxon>
        <taxon>Mycobacteriales</taxon>
        <taxon>Corynebacteriaceae</taxon>
        <taxon>Corynebacterium</taxon>
    </lineage>
</organism>
<dbReference type="EMBL" id="AHAE01000065">
    <property type="protein sequence ID" value="EJZ81731.1"/>
    <property type="molecule type" value="Genomic_DNA"/>
</dbReference>
<dbReference type="OrthoDB" id="4400982at2"/>
<evidence type="ECO:0000313" key="2">
    <source>
        <dbReference type="EMBL" id="EJZ81731.1"/>
    </source>
</evidence>
<dbReference type="Gene3D" id="3.40.50.720">
    <property type="entry name" value="NAD(P)-binding Rossmann-like Domain"/>
    <property type="match status" value="1"/>
</dbReference>
<dbReference type="RefSeq" id="WP_004601229.1">
    <property type="nucleotide sequence ID" value="NZ_JH815194.1"/>
</dbReference>
<reference evidence="2 3" key="1">
    <citation type="submission" date="2012-08" db="EMBL/GenBank/DDBJ databases">
        <title>The Genome Sequence of Turicella otitidis ATCC 51513.</title>
        <authorList>
            <consortium name="The Broad Institute Genome Sequencing Platform"/>
            <person name="Earl A."/>
            <person name="Ward D."/>
            <person name="Feldgarden M."/>
            <person name="Gevers D."/>
            <person name="Huys G."/>
            <person name="Walker B."/>
            <person name="Young S.K."/>
            <person name="Zeng Q."/>
            <person name="Gargeya S."/>
            <person name="Fitzgerald M."/>
            <person name="Haas B."/>
            <person name="Abouelleil A."/>
            <person name="Alvarado L."/>
            <person name="Arachchi H.M."/>
            <person name="Berlin A.M."/>
            <person name="Chapman S.B."/>
            <person name="Goldberg J."/>
            <person name="Griggs A."/>
            <person name="Gujja S."/>
            <person name="Hansen M."/>
            <person name="Howarth C."/>
            <person name="Imamovic A."/>
            <person name="Larimer J."/>
            <person name="McCowen C."/>
            <person name="Montmayeur A."/>
            <person name="Murphy C."/>
            <person name="Neiman D."/>
            <person name="Pearson M."/>
            <person name="Priest M."/>
            <person name="Roberts A."/>
            <person name="Saif S."/>
            <person name="Shea T."/>
            <person name="Sisk P."/>
            <person name="Sykes S."/>
            <person name="Wortman J."/>
            <person name="Nusbaum C."/>
            <person name="Birren B."/>
        </authorList>
    </citation>
    <scope>NUCLEOTIDE SEQUENCE [LARGE SCALE GENOMIC DNA]</scope>
    <source>
        <strain evidence="2 3">ATCC 51513</strain>
    </source>
</reference>
<dbReference type="HOGENOM" id="CLU_102872_0_0_11"/>
<dbReference type="STRING" id="29321.AAV33_07990"/>
<feature type="domain" description="CGL2689-like C-terminal" evidence="1">
    <location>
        <begin position="138"/>
        <end position="232"/>
    </location>
</feature>
<dbReference type="Proteomes" id="UP000006078">
    <property type="component" value="Unassembled WGS sequence"/>
</dbReference>
<dbReference type="InterPro" id="IPR054507">
    <property type="entry name" value="CGL2689-like_C"/>
</dbReference>
<protein>
    <recommendedName>
        <fullName evidence="1">CGL2689-like C-terminal domain-containing protein</fullName>
    </recommendedName>
</protein>
<dbReference type="AlphaFoldDB" id="K0YEH3"/>
<evidence type="ECO:0000313" key="3">
    <source>
        <dbReference type="Proteomes" id="UP000006078"/>
    </source>
</evidence>
<dbReference type="Gene3D" id="1.10.1040.40">
    <property type="match status" value="1"/>
</dbReference>
<name>K0YEH3_9CORY</name>
<sequence length="241" mass="24391">MSGPRLDVAVLTDAPSADRAAALALRLKAAGHTPARIAGPEQAAGVGLVLAATATGRIAELPTLARAGTGERICLVVGLDVDGEDLARLSSPGRPAAAVYPMSPGAWLVSAADELSFGVAEVLLNELGLRALPVACEERVDAAIAGAWRTLSGAVADEARELASRLPGPVAEALAPGDAAAGGAGGTLPLPAELSAMLARIKEPGRARAFVELVRRAAERAGHSDAEWWALQAAGRERRGG</sequence>
<proteinExistence type="predicted"/>
<accession>K0YEH3</accession>
<dbReference type="Pfam" id="PF22242">
    <property type="entry name" value="6PGD_like"/>
    <property type="match status" value="1"/>
</dbReference>
<gene>
    <name evidence="2" type="ORF">HMPREF9719_01339</name>
</gene>
<dbReference type="eggNOG" id="COG5495">
    <property type="taxonomic scope" value="Bacteria"/>
</dbReference>
<comment type="caution">
    <text evidence="2">The sequence shown here is derived from an EMBL/GenBank/DDBJ whole genome shotgun (WGS) entry which is preliminary data.</text>
</comment>